<dbReference type="GO" id="GO:0003677">
    <property type="term" value="F:DNA binding"/>
    <property type="evidence" value="ECO:0007669"/>
    <property type="project" value="TreeGrafter"/>
</dbReference>
<dbReference type="AlphaFoldDB" id="B6QCW8"/>
<feature type="compositionally biased region" description="Basic residues" evidence="1">
    <location>
        <begin position="230"/>
        <end position="239"/>
    </location>
</feature>
<dbReference type="InterPro" id="IPR036397">
    <property type="entry name" value="RNaseH_sf"/>
</dbReference>
<dbReference type="Gene3D" id="3.30.420.10">
    <property type="entry name" value="Ribonuclease H-like superfamily/Ribonuclease H"/>
    <property type="match status" value="1"/>
</dbReference>
<accession>B6QCW8</accession>
<feature type="region of interest" description="Disordered" evidence="1">
    <location>
        <begin position="277"/>
        <end position="296"/>
    </location>
</feature>
<organism evidence="3 4">
    <name type="scientific">Talaromyces marneffei (strain ATCC 18224 / CBS 334.59 / QM 7333)</name>
    <name type="common">Penicillium marneffei</name>
    <dbReference type="NCBI Taxonomy" id="441960"/>
    <lineage>
        <taxon>Eukaryota</taxon>
        <taxon>Fungi</taxon>
        <taxon>Dikarya</taxon>
        <taxon>Ascomycota</taxon>
        <taxon>Pezizomycotina</taxon>
        <taxon>Eurotiomycetes</taxon>
        <taxon>Eurotiomycetidae</taxon>
        <taxon>Eurotiales</taxon>
        <taxon>Trichocomaceae</taxon>
        <taxon>Talaromyces</taxon>
        <taxon>Talaromyces sect. Talaromyces</taxon>
    </lineage>
</organism>
<evidence type="ECO:0000256" key="1">
    <source>
        <dbReference type="SAM" id="MobiDB-lite"/>
    </source>
</evidence>
<evidence type="ECO:0000313" key="3">
    <source>
        <dbReference type="EMBL" id="EEA23679.1"/>
    </source>
</evidence>
<evidence type="ECO:0000313" key="4">
    <source>
        <dbReference type="Proteomes" id="UP000001294"/>
    </source>
</evidence>
<dbReference type="PANTHER" id="PTHR19303">
    <property type="entry name" value="TRANSPOSON"/>
    <property type="match status" value="1"/>
</dbReference>
<proteinExistence type="predicted"/>
<dbReference type="VEuPathDB" id="FungiDB:PMAA_077120"/>
<dbReference type="PhylomeDB" id="B6QCW8"/>
<gene>
    <name evidence="3" type="ORF">PMAA_077120</name>
</gene>
<feature type="domain" description="DDE-1" evidence="2">
    <location>
        <begin position="10"/>
        <end position="175"/>
    </location>
</feature>
<feature type="compositionally biased region" description="Polar residues" evidence="1">
    <location>
        <begin position="213"/>
        <end position="229"/>
    </location>
</feature>
<sequence length="357" mass="40303">MGLCATAKVTAIEATNSTGWALPSYVIFKAKKNVRIGWFDDLPDDWRINVSENGWTTDQIGLEWLKTHFIPYINGRTMGTYRMLILDGHGSHLTPEFDRTCTENKITPVCMPPHSSHLLQPLDVGCFAVLKRHYGQLVEQRMRLGFNHIDKIDFLTAFPQARTMAYKAQTVRNSFAATGLVPFNPDRVIQQLTIQLETPTPPPSRSSDTQSSCLQTPQNPRQFKRQMTTTKKRISRHTRSSSEAIGEVFTRASKAYEMSINKLTIAQKELHNLQAAHEKEKQKRRRSKKQISSEQGITREEAQALVQSQVVASQAVTTAPAEPELPASQPLVRRQYRCSGCNIEGHRINQCPSRTSS</sequence>
<dbReference type="Pfam" id="PF03184">
    <property type="entry name" value="DDE_1"/>
    <property type="match status" value="1"/>
</dbReference>
<dbReference type="InterPro" id="IPR050863">
    <property type="entry name" value="CenT-Element_Derived"/>
</dbReference>
<dbReference type="STRING" id="441960.B6QCW8"/>
<dbReference type="PANTHER" id="PTHR19303:SF62">
    <property type="entry name" value="HTH CENPB-TYPE DOMAIN-CONTAINING PROTEIN-RELATED"/>
    <property type="match status" value="1"/>
</dbReference>
<dbReference type="EMBL" id="DS995901">
    <property type="protein sequence ID" value="EEA23679.1"/>
    <property type="molecule type" value="Genomic_DNA"/>
</dbReference>
<dbReference type="Proteomes" id="UP000001294">
    <property type="component" value="Unassembled WGS sequence"/>
</dbReference>
<dbReference type="GO" id="GO:0005634">
    <property type="term" value="C:nucleus"/>
    <property type="evidence" value="ECO:0007669"/>
    <property type="project" value="TreeGrafter"/>
</dbReference>
<keyword evidence="4" id="KW-1185">Reference proteome</keyword>
<dbReference type="HOGENOM" id="CLU_013929_4_0_1"/>
<dbReference type="OrthoDB" id="4207519at2759"/>
<feature type="region of interest" description="Disordered" evidence="1">
    <location>
        <begin position="197"/>
        <end position="242"/>
    </location>
</feature>
<protein>
    <recommendedName>
        <fullName evidence="2">DDE-1 domain-containing protein</fullName>
    </recommendedName>
</protein>
<name>B6QCW8_TALMQ</name>
<evidence type="ECO:0000259" key="2">
    <source>
        <dbReference type="Pfam" id="PF03184"/>
    </source>
</evidence>
<dbReference type="InterPro" id="IPR004875">
    <property type="entry name" value="DDE_SF_endonuclease_dom"/>
</dbReference>
<reference evidence="4" key="1">
    <citation type="journal article" date="2015" name="Genome Announc.">
        <title>Genome sequence of the AIDS-associated pathogen Penicillium marneffei (ATCC18224) and its near taxonomic relative Talaromyces stipitatus (ATCC10500).</title>
        <authorList>
            <person name="Nierman W.C."/>
            <person name="Fedorova-Abrams N.D."/>
            <person name="Andrianopoulos A."/>
        </authorList>
    </citation>
    <scope>NUCLEOTIDE SEQUENCE [LARGE SCALE GENOMIC DNA]</scope>
    <source>
        <strain evidence="4">ATCC 18224 / CBS 334.59 / QM 7333</strain>
    </source>
</reference>